<evidence type="ECO:0000313" key="9">
    <source>
        <dbReference type="Proteomes" id="UP000694620"/>
    </source>
</evidence>
<reference evidence="8" key="2">
    <citation type="submission" date="2025-08" db="UniProtKB">
        <authorList>
            <consortium name="Ensembl"/>
        </authorList>
    </citation>
    <scope>IDENTIFICATION</scope>
</reference>
<evidence type="ECO:0000256" key="5">
    <source>
        <dbReference type="ARBA" id="ARBA00022833"/>
    </source>
</evidence>
<dbReference type="InterPro" id="IPR057602">
    <property type="entry name" value="Zfn-CCCH_PARP12"/>
</dbReference>
<evidence type="ECO:0000256" key="2">
    <source>
        <dbReference type="ARBA" id="ARBA00022723"/>
    </source>
</evidence>
<keyword evidence="2" id="KW-0479">Metal-binding</keyword>
<evidence type="ECO:0000313" key="8">
    <source>
        <dbReference type="Ensembl" id="ENSECRP00000016311.1"/>
    </source>
</evidence>
<dbReference type="GO" id="GO:1990404">
    <property type="term" value="F:NAD+-protein mono-ADP-ribosyltransferase activity"/>
    <property type="evidence" value="ECO:0007669"/>
    <property type="project" value="TreeGrafter"/>
</dbReference>
<dbReference type="Gene3D" id="1.10.10.10">
    <property type="entry name" value="Winged helix-like DNA-binding domain superfamily/Winged helix DNA-binding domain"/>
    <property type="match status" value="1"/>
</dbReference>
<dbReference type="AlphaFoldDB" id="A0A8C4SEX3"/>
<feature type="domain" description="PARP12-like CCCH zinc finger tandem" evidence="7">
    <location>
        <begin position="75"/>
        <end position="122"/>
    </location>
</feature>
<dbReference type="PANTHER" id="PTHR45740">
    <property type="entry name" value="POLY [ADP-RIBOSE] POLYMERASE"/>
    <property type="match status" value="1"/>
</dbReference>
<evidence type="ECO:0000256" key="3">
    <source>
        <dbReference type="ARBA" id="ARBA00022737"/>
    </source>
</evidence>
<proteinExistence type="predicted"/>
<name>A0A8C4SEX3_ERPCA</name>
<dbReference type="Proteomes" id="UP000694620">
    <property type="component" value="Chromosome 1"/>
</dbReference>
<dbReference type="GO" id="GO:0008270">
    <property type="term" value="F:zinc ion binding"/>
    <property type="evidence" value="ECO:0007669"/>
    <property type="project" value="UniProtKB-KW"/>
</dbReference>
<organism evidence="8 9">
    <name type="scientific">Erpetoichthys calabaricus</name>
    <name type="common">Rope fish</name>
    <name type="synonym">Calamoichthys calabaricus</name>
    <dbReference type="NCBI Taxonomy" id="27687"/>
    <lineage>
        <taxon>Eukaryota</taxon>
        <taxon>Metazoa</taxon>
        <taxon>Chordata</taxon>
        <taxon>Craniata</taxon>
        <taxon>Vertebrata</taxon>
        <taxon>Euteleostomi</taxon>
        <taxon>Actinopterygii</taxon>
        <taxon>Polypteriformes</taxon>
        <taxon>Polypteridae</taxon>
        <taxon>Erpetoichthys</taxon>
    </lineage>
</organism>
<reference evidence="8" key="1">
    <citation type="submission" date="2021-06" db="EMBL/GenBank/DDBJ databases">
        <authorList>
            <consortium name="Wellcome Sanger Institute Data Sharing"/>
        </authorList>
    </citation>
    <scope>NUCLEOTIDE SEQUENCE [LARGE SCALE GENOMIC DNA]</scope>
</reference>
<keyword evidence="5" id="KW-0862">Zinc</keyword>
<keyword evidence="4" id="KW-0863">Zinc-finger</keyword>
<dbReference type="GO" id="GO:0003950">
    <property type="term" value="F:NAD+ poly-ADP-ribosyltransferase activity"/>
    <property type="evidence" value="ECO:0007669"/>
    <property type="project" value="TreeGrafter"/>
</dbReference>
<evidence type="ECO:0000259" key="7">
    <source>
        <dbReference type="Pfam" id="PF25261"/>
    </source>
</evidence>
<keyword evidence="1" id="KW-0597">Phosphoprotein</keyword>
<protein>
    <submittedName>
        <fullName evidence="8">Uncharacterized protein</fullName>
    </submittedName>
</protein>
<feature type="domain" description="PARP12 winged helix" evidence="6">
    <location>
        <begin position="3"/>
        <end position="70"/>
    </location>
</feature>
<evidence type="ECO:0000256" key="4">
    <source>
        <dbReference type="ARBA" id="ARBA00022771"/>
    </source>
</evidence>
<dbReference type="GO" id="GO:0005634">
    <property type="term" value="C:nucleus"/>
    <property type="evidence" value="ECO:0007669"/>
    <property type="project" value="TreeGrafter"/>
</dbReference>
<evidence type="ECO:0000259" key="6">
    <source>
        <dbReference type="Pfam" id="PF24356"/>
    </source>
</evidence>
<sequence length="165" mass="19086">ILISYATKLICSNGGSMDYRELHRLVTHYFNDSDSVLLKVLRNKTRFVVAHGKKEQASGDRLSPTSKIFAKTSLRMCKIYPNGSCDNCRALHLCKYFVYQNCMYDNGRCTCRNSHELNSDHNSPLLRYHHLQDLEQTELFQLLMQNDVSLLPEDTHKHTHTPSTH</sequence>
<keyword evidence="3" id="KW-0677">Repeat</keyword>
<dbReference type="Ensembl" id="ENSECRT00000016603.1">
    <property type="protein sequence ID" value="ENSECRP00000016311.1"/>
    <property type="gene ID" value="ENSECRG00000010879.1"/>
</dbReference>
<dbReference type="InterPro" id="IPR036388">
    <property type="entry name" value="WH-like_DNA-bd_sf"/>
</dbReference>
<dbReference type="Pfam" id="PF24356">
    <property type="entry name" value="WHD_PARP12"/>
    <property type="match status" value="1"/>
</dbReference>
<accession>A0A8C4SEX3</accession>
<reference evidence="8" key="3">
    <citation type="submission" date="2025-09" db="UniProtKB">
        <authorList>
            <consortium name="Ensembl"/>
        </authorList>
    </citation>
    <scope>IDENTIFICATION</scope>
</reference>
<dbReference type="PANTHER" id="PTHR45740:SF6">
    <property type="entry name" value="PROTEIN MONO-ADP-RIBOSYLTRANSFERASE PARP12"/>
    <property type="match status" value="1"/>
</dbReference>
<dbReference type="GeneTree" id="ENSGT00940000164581"/>
<keyword evidence="9" id="KW-1185">Reference proteome</keyword>
<evidence type="ECO:0000256" key="1">
    <source>
        <dbReference type="ARBA" id="ARBA00022553"/>
    </source>
</evidence>
<dbReference type="InterPro" id="IPR056226">
    <property type="entry name" value="WH_PARP12"/>
</dbReference>
<dbReference type="Pfam" id="PF25261">
    <property type="entry name" value="zf-CCCH_PARP12"/>
    <property type="match status" value="1"/>
</dbReference>
<dbReference type="InterPro" id="IPR051712">
    <property type="entry name" value="ARTD-AVP"/>
</dbReference>